<organism evidence="1 2">
    <name type="scientific">Escallonia herrerae</name>
    <dbReference type="NCBI Taxonomy" id="1293975"/>
    <lineage>
        <taxon>Eukaryota</taxon>
        <taxon>Viridiplantae</taxon>
        <taxon>Streptophyta</taxon>
        <taxon>Embryophyta</taxon>
        <taxon>Tracheophyta</taxon>
        <taxon>Spermatophyta</taxon>
        <taxon>Magnoliopsida</taxon>
        <taxon>eudicotyledons</taxon>
        <taxon>Gunneridae</taxon>
        <taxon>Pentapetalae</taxon>
        <taxon>asterids</taxon>
        <taxon>campanulids</taxon>
        <taxon>Escalloniales</taxon>
        <taxon>Escalloniaceae</taxon>
        <taxon>Escallonia</taxon>
    </lineage>
</organism>
<gene>
    <name evidence="1" type="ORF">RJ639_032964</name>
</gene>
<reference evidence="1" key="1">
    <citation type="submission" date="2022-12" db="EMBL/GenBank/DDBJ databases">
        <title>Draft genome assemblies for two species of Escallonia (Escalloniales).</title>
        <authorList>
            <person name="Chanderbali A."/>
            <person name="Dervinis C."/>
            <person name="Anghel I."/>
            <person name="Soltis D."/>
            <person name="Soltis P."/>
            <person name="Zapata F."/>
        </authorList>
    </citation>
    <scope>NUCLEOTIDE SEQUENCE</scope>
    <source>
        <strain evidence="1">UCBG64.0493</strain>
        <tissue evidence="1">Leaf</tissue>
    </source>
</reference>
<evidence type="ECO:0000313" key="1">
    <source>
        <dbReference type="EMBL" id="KAK3034042.1"/>
    </source>
</evidence>
<comment type="caution">
    <text evidence="1">The sequence shown here is derived from an EMBL/GenBank/DDBJ whole genome shotgun (WGS) entry which is preliminary data.</text>
</comment>
<dbReference type="EMBL" id="JAVXUP010000214">
    <property type="protein sequence ID" value="KAK3034042.1"/>
    <property type="molecule type" value="Genomic_DNA"/>
</dbReference>
<dbReference type="Proteomes" id="UP001188597">
    <property type="component" value="Unassembled WGS sequence"/>
</dbReference>
<accession>A0AA88WUT8</accession>
<sequence length="181" mass="20752">MESVDILFPQLHLVRGAKVRGWVKLRRSNPNTIVEIQVDNNGEQPVFERISICLGGLKKAFLEQCRLVIGLDECFFEGVCEEHILITVEMSANNGMFPVAYRVAEVEFTSTLTWFLERLAEDLRIDDSGWIFLSDKQKGLLNALQKVVPNTEQRKRAKNMFENYKTVGFKILVVLLLFKTS</sequence>
<proteinExistence type="predicted"/>
<evidence type="ECO:0000313" key="2">
    <source>
        <dbReference type="Proteomes" id="UP001188597"/>
    </source>
</evidence>
<dbReference type="PANTHER" id="PTHR31973">
    <property type="entry name" value="POLYPROTEIN, PUTATIVE-RELATED"/>
    <property type="match status" value="1"/>
</dbReference>
<dbReference type="AlphaFoldDB" id="A0AA88WUT8"/>
<name>A0AA88WUT8_9ASTE</name>
<dbReference type="PANTHER" id="PTHR31973:SF187">
    <property type="entry name" value="MUTATOR TRANSPOSASE MUDRA PROTEIN"/>
    <property type="match status" value="1"/>
</dbReference>
<keyword evidence="2" id="KW-1185">Reference proteome</keyword>
<protein>
    <submittedName>
        <fullName evidence="1">Uncharacterized protein</fullName>
    </submittedName>
</protein>